<evidence type="ECO:0008006" key="4">
    <source>
        <dbReference type="Google" id="ProtNLM"/>
    </source>
</evidence>
<dbReference type="Gene3D" id="1.10.287.2250">
    <property type="match status" value="1"/>
</dbReference>
<dbReference type="Proteomes" id="UP000188354">
    <property type="component" value="Chromosome LG09"/>
</dbReference>
<accession>A0A1J7HEX0</accession>
<keyword evidence="1" id="KW-0472">Membrane</keyword>
<organism evidence="2 3">
    <name type="scientific">Lupinus angustifolius</name>
    <name type="common">Narrow-leaved blue lupine</name>
    <dbReference type="NCBI Taxonomy" id="3871"/>
    <lineage>
        <taxon>Eukaryota</taxon>
        <taxon>Viridiplantae</taxon>
        <taxon>Streptophyta</taxon>
        <taxon>Embryophyta</taxon>
        <taxon>Tracheophyta</taxon>
        <taxon>Spermatophyta</taxon>
        <taxon>Magnoliopsida</taxon>
        <taxon>eudicotyledons</taxon>
        <taxon>Gunneridae</taxon>
        <taxon>Pentapetalae</taxon>
        <taxon>rosids</taxon>
        <taxon>fabids</taxon>
        <taxon>Fabales</taxon>
        <taxon>Fabaceae</taxon>
        <taxon>Papilionoideae</taxon>
        <taxon>50 kb inversion clade</taxon>
        <taxon>genistoids sensu lato</taxon>
        <taxon>core genistoids</taxon>
        <taxon>Genisteae</taxon>
        <taxon>Lupinus</taxon>
    </lineage>
</organism>
<sequence length="118" mass="13966">MFFISTTFITLFKLYSLKLFLLFFICTTFITLFKLYYPKSSILANNSTPLNNISQDEVIQLFIEWKKEYRRVYKDNEEMAKKFVTFEEFEETYIGGLEVSSEDDIELNDLPHTVPPSS</sequence>
<keyword evidence="1" id="KW-0812">Transmembrane</keyword>
<reference evidence="2 3" key="1">
    <citation type="journal article" date="2017" name="Plant Biotechnol. J.">
        <title>A comprehensive draft genome sequence for lupin (Lupinus angustifolius), an emerging health food: insights into plant-microbe interactions and legume evolution.</title>
        <authorList>
            <person name="Hane J.K."/>
            <person name="Ming Y."/>
            <person name="Kamphuis L.G."/>
            <person name="Nelson M.N."/>
            <person name="Garg G."/>
            <person name="Atkins C.A."/>
            <person name="Bayer P.E."/>
            <person name="Bravo A."/>
            <person name="Bringans S."/>
            <person name="Cannon S."/>
            <person name="Edwards D."/>
            <person name="Foley R."/>
            <person name="Gao L.L."/>
            <person name="Harrison M.J."/>
            <person name="Huang W."/>
            <person name="Hurgobin B."/>
            <person name="Li S."/>
            <person name="Liu C.W."/>
            <person name="McGrath A."/>
            <person name="Morahan G."/>
            <person name="Murray J."/>
            <person name="Weller J."/>
            <person name="Jian J."/>
            <person name="Singh K.B."/>
        </authorList>
    </citation>
    <scope>NUCLEOTIDE SEQUENCE [LARGE SCALE GENOMIC DNA]</scope>
    <source>
        <strain evidence="3">cv. Tanjil</strain>
        <tissue evidence="2">Whole plant</tissue>
    </source>
</reference>
<dbReference type="Gramene" id="OIW04978">
    <property type="protein sequence ID" value="OIW04978"/>
    <property type="gene ID" value="TanjilG_01174"/>
</dbReference>
<feature type="transmembrane region" description="Helical" evidence="1">
    <location>
        <begin position="20"/>
        <end position="37"/>
    </location>
</feature>
<protein>
    <recommendedName>
        <fullName evidence="4">Cathepsin propeptide inhibitor domain-containing protein</fullName>
    </recommendedName>
</protein>
<name>A0A1J7HEX0_LUPAN</name>
<dbReference type="EMBL" id="CM007369">
    <property type="protein sequence ID" value="OIW04978.1"/>
    <property type="molecule type" value="Genomic_DNA"/>
</dbReference>
<evidence type="ECO:0000313" key="3">
    <source>
        <dbReference type="Proteomes" id="UP000188354"/>
    </source>
</evidence>
<gene>
    <name evidence="2" type="ORF">TanjilG_01174</name>
</gene>
<evidence type="ECO:0000256" key="1">
    <source>
        <dbReference type="SAM" id="Phobius"/>
    </source>
</evidence>
<dbReference type="AlphaFoldDB" id="A0A1J7HEX0"/>
<evidence type="ECO:0000313" key="2">
    <source>
        <dbReference type="EMBL" id="OIW04978.1"/>
    </source>
</evidence>
<keyword evidence="1" id="KW-1133">Transmembrane helix</keyword>
<keyword evidence="3" id="KW-1185">Reference proteome</keyword>
<proteinExistence type="predicted"/>